<proteinExistence type="predicted"/>
<dbReference type="AlphaFoldDB" id="A0A1E3QD26"/>
<feature type="signal peptide" evidence="1">
    <location>
        <begin position="1"/>
        <end position="25"/>
    </location>
</feature>
<organism evidence="2 3">
    <name type="scientific">Lipomyces starkeyi NRRL Y-11557</name>
    <dbReference type="NCBI Taxonomy" id="675824"/>
    <lineage>
        <taxon>Eukaryota</taxon>
        <taxon>Fungi</taxon>
        <taxon>Dikarya</taxon>
        <taxon>Ascomycota</taxon>
        <taxon>Saccharomycotina</taxon>
        <taxon>Lipomycetes</taxon>
        <taxon>Lipomycetales</taxon>
        <taxon>Lipomycetaceae</taxon>
        <taxon>Lipomyces</taxon>
    </lineage>
</organism>
<reference evidence="2 3" key="1">
    <citation type="journal article" date="2016" name="Proc. Natl. Acad. Sci. U.S.A.">
        <title>Comparative genomics of biotechnologically important yeasts.</title>
        <authorList>
            <person name="Riley R."/>
            <person name="Haridas S."/>
            <person name="Wolfe K.H."/>
            <person name="Lopes M.R."/>
            <person name="Hittinger C.T."/>
            <person name="Goeker M."/>
            <person name="Salamov A.A."/>
            <person name="Wisecaver J.H."/>
            <person name="Long T.M."/>
            <person name="Calvey C.H."/>
            <person name="Aerts A.L."/>
            <person name="Barry K.W."/>
            <person name="Choi C."/>
            <person name="Clum A."/>
            <person name="Coughlan A.Y."/>
            <person name="Deshpande S."/>
            <person name="Douglass A.P."/>
            <person name="Hanson S.J."/>
            <person name="Klenk H.-P."/>
            <person name="LaButti K.M."/>
            <person name="Lapidus A."/>
            <person name="Lindquist E.A."/>
            <person name="Lipzen A.M."/>
            <person name="Meier-Kolthoff J.P."/>
            <person name="Ohm R.A."/>
            <person name="Otillar R.P."/>
            <person name="Pangilinan J.L."/>
            <person name="Peng Y."/>
            <person name="Rokas A."/>
            <person name="Rosa C.A."/>
            <person name="Scheuner C."/>
            <person name="Sibirny A.A."/>
            <person name="Slot J.C."/>
            <person name="Stielow J.B."/>
            <person name="Sun H."/>
            <person name="Kurtzman C.P."/>
            <person name="Blackwell M."/>
            <person name="Grigoriev I.V."/>
            <person name="Jeffries T.W."/>
        </authorList>
    </citation>
    <scope>NUCLEOTIDE SEQUENCE [LARGE SCALE GENOMIC DNA]</scope>
    <source>
        <strain evidence="2 3">NRRL Y-11557</strain>
    </source>
</reference>
<keyword evidence="1" id="KW-0732">Signal</keyword>
<sequence>MEALCAVRSIMIWWLTTVFFAAVQASYDSNQDVLSGNGVNNSLLNTAYNNFSSSFDVFQYDDSTIAQRILDYVPFRKSSQPVWKTCNTECYSITIGDIEQAYTICIYPSVNSGRRCTFSMTEERMNAVKEFIQSEVSRDDHLIGSSVILYKSKSTKVCVKWRNDSFSLSLGEIHCMSA</sequence>
<gene>
    <name evidence="2" type="ORF">LIPSTDRAFT_210832</name>
</gene>
<feature type="chain" id="PRO_5009134227" evidence="1">
    <location>
        <begin position="26"/>
        <end position="178"/>
    </location>
</feature>
<name>A0A1E3QD26_LIPST</name>
<keyword evidence="3" id="KW-1185">Reference proteome</keyword>
<dbReference type="EMBL" id="KV454290">
    <property type="protein sequence ID" value="ODQ75576.1"/>
    <property type="molecule type" value="Genomic_DNA"/>
</dbReference>
<evidence type="ECO:0000313" key="3">
    <source>
        <dbReference type="Proteomes" id="UP000094385"/>
    </source>
</evidence>
<evidence type="ECO:0000313" key="2">
    <source>
        <dbReference type="EMBL" id="ODQ75576.1"/>
    </source>
</evidence>
<protein>
    <submittedName>
        <fullName evidence="2">Uncharacterized protein</fullName>
    </submittedName>
</protein>
<evidence type="ECO:0000256" key="1">
    <source>
        <dbReference type="SAM" id="SignalP"/>
    </source>
</evidence>
<accession>A0A1E3QD26</accession>
<dbReference type="Proteomes" id="UP000094385">
    <property type="component" value="Unassembled WGS sequence"/>
</dbReference>